<sequence length="96" mass="10776">MGLFKNHSSLSFPVLTYTELSGADVCLLKYRKPSGIEGSFPLTVEDELQGILRYNVQNGDLDESGWWCFWAHITFIDGRYSPGDPVEVFIGEEGEV</sequence>
<comment type="caution">
    <text evidence="1">The sequence shown here is derived from an EMBL/GenBank/DDBJ whole genome shotgun (WGS) entry which is preliminary data.</text>
</comment>
<reference evidence="1 2" key="1">
    <citation type="submission" date="2022-12" db="EMBL/GenBank/DDBJ databases">
        <title>Metagenome assembled genome from gulf of manar.</title>
        <authorList>
            <person name="Kohli P."/>
            <person name="Pk S."/>
            <person name="Venkata Ramana C."/>
            <person name="Sasikala C."/>
        </authorList>
    </citation>
    <scope>NUCLEOTIDE SEQUENCE [LARGE SCALE GENOMIC DNA]</scope>
    <source>
        <strain evidence="1">JB008</strain>
    </source>
</reference>
<evidence type="ECO:0000313" key="1">
    <source>
        <dbReference type="EMBL" id="MDC7225218.1"/>
    </source>
</evidence>
<proteinExistence type="predicted"/>
<dbReference type="Proteomes" id="UP001221217">
    <property type="component" value="Unassembled WGS sequence"/>
</dbReference>
<accession>A0AAJ1ICE4</accession>
<evidence type="ECO:0000313" key="2">
    <source>
        <dbReference type="Proteomes" id="UP001221217"/>
    </source>
</evidence>
<dbReference type="AlphaFoldDB" id="A0AAJ1ICE4"/>
<protein>
    <submittedName>
        <fullName evidence="1">Uncharacterized protein</fullName>
    </submittedName>
</protein>
<dbReference type="EMBL" id="JAQQAL010000003">
    <property type="protein sequence ID" value="MDC7225218.1"/>
    <property type="molecule type" value="Genomic_DNA"/>
</dbReference>
<gene>
    <name evidence="1" type="ORF">PQJ61_00475</name>
</gene>
<name>A0AAJ1ICE4_9SPIO</name>
<organism evidence="1 2">
    <name type="scientific">Candidatus Thalassospirochaeta sargassi</name>
    <dbReference type="NCBI Taxonomy" id="3119039"/>
    <lineage>
        <taxon>Bacteria</taxon>
        <taxon>Pseudomonadati</taxon>
        <taxon>Spirochaetota</taxon>
        <taxon>Spirochaetia</taxon>
        <taxon>Spirochaetales</taxon>
        <taxon>Spirochaetaceae</taxon>
        <taxon>Candidatus Thalassospirochaeta</taxon>
    </lineage>
</organism>